<gene>
    <name evidence="5" type="ORF">ABUW04_32165</name>
</gene>
<dbReference type="EMBL" id="JBEUKS010000014">
    <property type="protein sequence ID" value="MFC1442914.1"/>
    <property type="molecule type" value="Genomic_DNA"/>
</dbReference>
<evidence type="ECO:0000313" key="6">
    <source>
        <dbReference type="Proteomes" id="UP001592581"/>
    </source>
</evidence>
<proteinExistence type="predicted"/>
<feature type="region of interest" description="Disordered" evidence="3">
    <location>
        <begin position="303"/>
        <end position="346"/>
    </location>
</feature>
<evidence type="ECO:0000256" key="2">
    <source>
        <dbReference type="ARBA" id="ARBA00023125"/>
    </source>
</evidence>
<comment type="caution">
    <text evidence="5">The sequence shown here is derived from an EMBL/GenBank/DDBJ whole genome shotgun (WGS) entry which is preliminary data.</text>
</comment>
<dbReference type="PANTHER" id="PTHR30153">
    <property type="entry name" value="REPLICATIVE DNA HELICASE DNAB"/>
    <property type="match status" value="1"/>
</dbReference>
<protein>
    <submittedName>
        <fullName evidence="5">DnaB-like helicase N-terminal domain-containing protein</fullName>
    </submittedName>
</protein>
<dbReference type="SUPFAM" id="SSF48024">
    <property type="entry name" value="N-terminal domain of DnaB helicase"/>
    <property type="match status" value="2"/>
</dbReference>
<dbReference type="Proteomes" id="UP001592581">
    <property type="component" value="Unassembled WGS sequence"/>
</dbReference>
<dbReference type="Gene3D" id="1.10.860.10">
    <property type="entry name" value="DNAb Helicase, Chain A"/>
    <property type="match status" value="2"/>
</dbReference>
<dbReference type="InterPro" id="IPR007693">
    <property type="entry name" value="DNA_helicase_DnaB-like_N"/>
</dbReference>
<organism evidence="5 6">
    <name type="scientific">Streptacidiphilus jeojiensis</name>
    <dbReference type="NCBI Taxonomy" id="3229225"/>
    <lineage>
        <taxon>Bacteria</taxon>
        <taxon>Bacillati</taxon>
        <taxon>Actinomycetota</taxon>
        <taxon>Actinomycetes</taxon>
        <taxon>Kitasatosporales</taxon>
        <taxon>Streptomycetaceae</taxon>
        <taxon>Streptacidiphilus</taxon>
    </lineage>
</organism>
<keyword evidence="2" id="KW-0238">DNA-binding</keyword>
<evidence type="ECO:0000313" key="5">
    <source>
        <dbReference type="EMBL" id="MFC1442914.1"/>
    </source>
</evidence>
<feature type="domain" description="DNA helicase DnaB-like N-terminal" evidence="4">
    <location>
        <begin position="9"/>
        <end position="106"/>
    </location>
</feature>
<accession>A0ABV6XXD5</accession>
<evidence type="ECO:0000259" key="4">
    <source>
        <dbReference type="Pfam" id="PF00772"/>
    </source>
</evidence>
<dbReference type="InterPro" id="IPR036185">
    <property type="entry name" value="DNA_heli_DnaB-like_N_sf"/>
</dbReference>
<keyword evidence="1" id="KW-0235">DNA replication</keyword>
<keyword evidence="6" id="KW-1185">Reference proteome</keyword>
<dbReference type="PANTHER" id="PTHR30153:SF2">
    <property type="entry name" value="REPLICATIVE DNA HELICASE"/>
    <property type="match status" value="1"/>
</dbReference>
<reference evidence="5 6" key="1">
    <citation type="submission" date="2024-06" db="EMBL/GenBank/DDBJ databases">
        <authorList>
            <person name="Lee S.D."/>
        </authorList>
    </citation>
    <scope>NUCLEOTIDE SEQUENCE [LARGE SCALE GENOMIC DNA]</scope>
    <source>
        <strain evidence="5 6">N1-10</strain>
    </source>
</reference>
<name>A0ABV6XXD5_9ACTN</name>
<dbReference type="InterPro" id="IPR016136">
    <property type="entry name" value="DNA_helicase_N/primase_C"/>
</dbReference>
<dbReference type="RefSeq" id="WP_380568011.1">
    <property type="nucleotide sequence ID" value="NZ_JBEUKS010000014.1"/>
</dbReference>
<evidence type="ECO:0000256" key="3">
    <source>
        <dbReference type="SAM" id="MobiDB-lite"/>
    </source>
</evidence>
<feature type="domain" description="DNA helicase DnaB-like N-terminal" evidence="4">
    <location>
        <begin position="179"/>
        <end position="259"/>
    </location>
</feature>
<dbReference type="Pfam" id="PF00772">
    <property type="entry name" value="DnaB"/>
    <property type="match status" value="2"/>
</dbReference>
<evidence type="ECO:0000256" key="1">
    <source>
        <dbReference type="ARBA" id="ARBA00022705"/>
    </source>
</evidence>
<sequence>MTHPTPSLSERAEQALVSALLRDPTWFEGYRRVLTPDRFTNPTYAAIVNGLAEQVTQTGVGREADFSSRLAERLNLPGVDAAYLRDLAATGPDAADLGVYARMVQEAFVRRQLAAQAERIAASAGPLRGVDDHLDHLDRLAKAVARLAPAETEVRASAAGAVAVEVAATPIVGSRQWREDQVLADLLQNREQVVEVEVWLTADTFEDGPRREVYEAIVTVSDQGEPVTELTVAWELSRQYSADGTTYDATMEGYLASLLATEVVVGTAVEIGRDLLVDTLRADLAVDAARVIADVKQGEQVSPVTGTAAEGHRARAEQALQEQPMPTAVQVPPAQPTVEAQPKIRP</sequence>